<keyword evidence="2" id="KW-0813">Transport</keyword>
<keyword evidence="4 5" id="KW-0067">ATP-binding</keyword>
<evidence type="ECO:0000256" key="4">
    <source>
        <dbReference type="ARBA" id="ARBA00022840"/>
    </source>
</evidence>
<organism evidence="5 6">
    <name type="scientific">Pseudooceanicola algae</name>
    <dbReference type="NCBI Taxonomy" id="1537215"/>
    <lineage>
        <taxon>Bacteria</taxon>
        <taxon>Pseudomonadati</taxon>
        <taxon>Pseudomonadota</taxon>
        <taxon>Alphaproteobacteria</taxon>
        <taxon>Rhodobacterales</taxon>
        <taxon>Paracoccaceae</taxon>
        <taxon>Pseudooceanicola</taxon>
    </lineage>
</organism>
<evidence type="ECO:0000313" key="5">
    <source>
        <dbReference type="EMBL" id="QPM90871.1"/>
    </source>
</evidence>
<reference evidence="5 6" key="1">
    <citation type="submission" date="2020-08" db="EMBL/GenBank/DDBJ databases">
        <title>Genome sequence of Rhodobacteraceae bacterium Lw-13e.</title>
        <authorList>
            <person name="Poehlein A."/>
            <person name="Wolter L."/>
            <person name="Daniel R."/>
            <person name="Brinkhoff T."/>
        </authorList>
    </citation>
    <scope>NUCLEOTIDE SEQUENCE [LARGE SCALE GENOMIC DNA]</scope>
    <source>
        <strain evidence="5 6">Lw-13e</strain>
    </source>
</reference>
<dbReference type="InterPro" id="IPR050166">
    <property type="entry name" value="ABC_transporter_ATP-bind"/>
</dbReference>
<dbReference type="KEGG" id="palw:PSAL_021130"/>
<comment type="similarity">
    <text evidence="1">Belongs to the ABC transporter superfamily.</text>
</comment>
<dbReference type="InterPro" id="IPR003593">
    <property type="entry name" value="AAA+_ATPase"/>
</dbReference>
<protein>
    <submittedName>
        <fullName evidence="5">Aliphatic sulfonates import ATP-binding protein SsuB</fullName>
        <ecNumber evidence="5">3.6.3.-</ecNumber>
    </submittedName>
</protein>
<sequence>MAYPGQSEGSDLILADLSLDIRDGEFFVLVGPSGSGKSTLLKIVAGTETQTEGQVSTHGAPVKGPSRQRGMVFQSIDEPLFEWLTVAQNVGFGPSVAGKTRAQCREIAAQYIALVGLKGHETKFPHELSGGMKQRVQIARTLAAEPDLVLFDEPFAALDALTRRVLQKELIAIWQATGRTMVYVTHDIREAVILGQRVAVMSRGPRANITRSYDIDLPYPRDDLDGRFADAVRAIEADIERESSSQWD</sequence>
<dbReference type="SMART" id="SM00382">
    <property type="entry name" value="AAA"/>
    <property type="match status" value="1"/>
</dbReference>
<dbReference type="PANTHER" id="PTHR42788:SF13">
    <property type="entry name" value="ALIPHATIC SULFONATES IMPORT ATP-BINDING PROTEIN SSUB"/>
    <property type="match status" value="1"/>
</dbReference>
<keyword evidence="3" id="KW-0547">Nucleotide-binding</keyword>
<dbReference type="EC" id="3.6.3.-" evidence="5"/>
<keyword evidence="6" id="KW-1185">Reference proteome</keyword>
<dbReference type="CDD" id="cd03293">
    <property type="entry name" value="ABC_NrtD_SsuB_transporters"/>
    <property type="match status" value="1"/>
</dbReference>
<dbReference type="PROSITE" id="PS00211">
    <property type="entry name" value="ABC_TRANSPORTER_1"/>
    <property type="match status" value="1"/>
</dbReference>
<dbReference type="Gene3D" id="3.40.50.300">
    <property type="entry name" value="P-loop containing nucleotide triphosphate hydrolases"/>
    <property type="match status" value="1"/>
</dbReference>
<dbReference type="InterPro" id="IPR017871">
    <property type="entry name" value="ABC_transporter-like_CS"/>
</dbReference>
<accession>A0A418SL41</accession>
<dbReference type="PANTHER" id="PTHR42788">
    <property type="entry name" value="TAURINE IMPORT ATP-BINDING PROTEIN-RELATED"/>
    <property type="match status" value="1"/>
</dbReference>
<evidence type="ECO:0000256" key="3">
    <source>
        <dbReference type="ARBA" id="ARBA00022741"/>
    </source>
</evidence>
<dbReference type="GO" id="GO:0005524">
    <property type="term" value="F:ATP binding"/>
    <property type="evidence" value="ECO:0007669"/>
    <property type="project" value="UniProtKB-KW"/>
</dbReference>
<dbReference type="SUPFAM" id="SSF52540">
    <property type="entry name" value="P-loop containing nucleoside triphosphate hydrolases"/>
    <property type="match status" value="1"/>
</dbReference>
<gene>
    <name evidence="5" type="primary">ssuB</name>
    <name evidence="5" type="ORF">PSAL_021130</name>
</gene>
<dbReference type="EMBL" id="CP060436">
    <property type="protein sequence ID" value="QPM90871.1"/>
    <property type="molecule type" value="Genomic_DNA"/>
</dbReference>
<dbReference type="InterPro" id="IPR003439">
    <property type="entry name" value="ABC_transporter-like_ATP-bd"/>
</dbReference>
<dbReference type="AlphaFoldDB" id="A0A418SL41"/>
<evidence type="ECO:0000256" key="1">
    <source>
        <dbReference type="ARBA" id="ARBA00005417"/>
    </source>
</evidence>
<dbReference type="InterPro" id="IPR027417">
    <property type="entry name" value="P-loop_NTPase"/>
</dbReference>
<dbReference type="PROSITE" id="PS50893">
    <property type="entry name" value="ABC_TRANSPORTER_2"/>
    <property type="match status" value="1"/>
</dbReference>
<dbReference type="Pfam" id="PF00005">
    <property type="entry name" value="ABC_tran"/>
    <property type="match status" value="1"/>
</dbReference>
<evidence type="ECO:0000313" key="6">
    <source>
        <dbReference type="Proteomes" id="UP000283786"/>
    </source>
</evidence>
<dbReference type="GO" id="GO:0016887">
    <property type="term" value="F:ATP hydrolysis activity"/>
    <property type="evidence" value="ECO:0007669"/>
    <property type="project" value="InterPro"/>
</dbReference>
<dbReference type="Proteomes" id="UP000283786">
    <property type="component" value="Chromosome"/>
</dbReference>
<proteinExistence type="inferred from homology"/>
<name>A0A418SL41_9RHOB</name>
<keyword evidence="5" id="KW-0378">Hydrolase</keyword>
<evidence type="ECO:0000256" key="2">
    <source>
        <dbReference type="ARBA" id="ARBA00022448"/>
    </source>
</evidence>